<dbReference type="InterPro" id="IPR038770">
    <property type="entry name" value="Na+/solute_symporter_sf"/>
</dbReference>
<dbReference type="PANTHER" id="PTHR46157">
    <property type="entry name" value="K(+) EFFLUX ANTIPORTER 3, CHLOROPLASTIC"/>
    <property type="match status" value="1"/>
</dbReference>
<dbReference type="GO" id="GO:0015297">
    <property type="term" value="F:antiporter activity"/>
    <property type="evidence" value="ECO:0007669"/>
    <property type="project" value="UniProtKB-KW"/>
</dbReference>
<evidence type="ECO:0000313" key="6">
    <source>
        <dbReference type="Proteomes" id="UP000485058"/>
    </source>
</evidence>
<dbReference type="Proteomes" id="UP000485058">
    <property type="component" value="Unassembled WGS sequence"/>
</dbReference>
<gene>
    <name evidence="5" type="ORF">HaLaN_10232</name>
</gene>
<sequence>MLCGASVGYVKKLTSQEVEADIRPFRGLLLGLFFVTTGSSVDMGVLRTNWQGGEFAFVLLSLAYSLNVLPENLNQVLIIVVVLSMALTPGLAELGKIHSPVVICGFGPHGQMLAALLDSPMASLKDDAVRNYVAFDLDPIRVQVARAAGFNVVYGDGSRPAVLKAAGIEQPQALAVCLTSNKVAAHRAVASLSQAYPTVPLYAMGADMRDAAELEEAGADKCIISATAAGLAMGGEILARMGASVSELSQAQRTIETAMAERTGMLADQLARYGSSVLEGPDTVLLLGRVPSGPQPASATIVGTALAKLDCDSDEECLPEEVAGLVQGQRRLLLPLPQHLF</sequence>
<evidence type="ECO:0000256" key="3">
    <source>
        <dbReference type="ARBA" id="ARBA00023065"/>
    </source>
</evidence>
<evidence type="ECO:0000313" key="5">
    <source>
        <dbReference type="EMBL" id="GFH14216.1"/>
    </source>
</evidence>
<name>A0A699Z4K8_HAELA</name>
<dbReference type="GO" id="GO:0009507">
    <property type="term" value="C:chloroplast"/>
    <property type="evidence" value="ECO:0007669"/>
    <property type="project" value="TreeGrafter"/>
</dbReference>
<evidence type="ECO:0000256" key="2">
    <source>
        <dbReference type="ARBA" id="ARBA00022449"/>
    </source>
</evidence>
<dbReference type="Pfam" id="PF02254">
    <property type="entry name" value="TrkA_N"/>
    <property type="match status" value="1"/>
</dbReference>
<comment type="caution">
    <text evidence="5">The sequence shown here is derived from an EMBL/GenBank/DDBJ whole genome shotgun (WGS) entry which is preliminary data.</text>
</comment>
<dbReference type="PROSITE" id="PS51201">
    <property type="entry name" value="RCK_N"/>
    <property type="match status" value="1"/>
</dbReference>
<protein>
    <submittedName>
        <fullName evidence="5">RCK N-terminal domain-containing protein</fullName>
    </submittedName>
</protein>
<organism evidence="5 6">
    <name type="scientific">Haematococcus lacustris</name>
    <name type="common">Green alga</name>
    <name type="synonym">Haematococcus pluvialis</name>
    <dbReference type="NCBI Taxonomy" id="44745"/>
    <lineage>
        <taxon>Eukaryota</taxon>
        <taxon>Viridiplantae</taxon>
        <taxon>Chlorophyta</taxon>
        <taxon>core chlorophytes</taxon>
        <taxon>Chlorophyceae</taxon>
        <taxon>CS clade</taxon>
        <taxon>Chlamydomonadales</taxon>
        <taxon>Haematococcaceae</taxon>
        <taxon>Haematococcus</taxon>
    </lineage>
</organism>
<dbReference type="EMBL" id="BLLF01000701">
    <property type="protein sequence ID" value="GFH14216.1"/>
    <property type="molecule type" value="Genomic_DNA"/>
</dbReference>
<dbReference type="GO" id="GO:0006813">
    <property type="term" value="P:potassium ion transport"/>
    <property type="evidence" value="ECO:0007669"/>
    <property type="project" value="InterPro"/>
</dbReference>
<keyword evidence="6" id="KW-1185">Reference proteome</keyword>
<accession>A0A699Z4K8</accession>
<feature type="domain" description="RCK N-terminal" evidence="4">
    <location>
        <begin position="98"/>
        <end position="225"/>
    </location>
</feature>
<dbReference type="InterPro" id="IPR003148">
    <property type="entry name" value="RCK_N"/>
</dbReference>
<keyword evidence="1" id="KW-0813">Transport</keyword>
<dbReference type="Gene3D" id="3.40.50.720">
    <property type="entry name" value="NAD(P)-binding Rossmann-like Domain"/>
    <property type="match status" value="1"/>
</dbReference>
<keyword evidence="2" id="KW-0050">Antiport</keyword>
<dbReference type="AlphaFoldDB" id="A0A699Z4K8"/>
<keyword evidence="3" id="KW-0406">Ion transport</keyword>
<dbReference type="SUPFAM" id="SSF51735">
    <property type="entry name" value="NAD(P)-binding Rossmann-fold domains"/>
    <property type="match status" value="1"/>
</dbReference>
<reference evidence="5 6" key="1">
    <citation type="submission" date="2020-02" db="EMBL/GenBank/DDBJ databases">
        <title>Draft genome sequence of Haematococcus lacustris strain NIES-144.</title>
        <authorList>
            <person name="Morimoto D."/>
            <person name="Nakagawa S."/>
            <person name="Yoshida T."/>
            <person name="Sawayama S."/>
        </authorList>
    </citation>
    <scope>NUCLEOTIDE SEQUENCE [LARGE SCALE GENOMIC DNA]</scope>
    <source>
        <strain evidence="5 6">NIES-144</strain>
    </source>
</reference>
<evidence type="ECO:0000256" key="1">
    <source>
        <dbReference type="ARBA" id="ARBA00022448"/>
    </source>
</evidence>
<dbReference type="InterPro" id="IPR036291">
    <property type="entry name" value="NAD(P)-bd_dom_sf"/>
</dbReference>
<dbReference type="GO" id="GO:0016020">
    <property type="term" value="C:membrane"/>
    <property type="evidence" value="ECO:0007669"/>
    <property type="project" value="TreeGrafter"/>
</dbReference>
<evidence type="ECO:0000259" key="4">
    <source>
        <dbReference type="PROSITE" id="PS51201"/>
    </source>
</evidence>
<dbReference type="Gene3D" id="1.20.1530.20">
    <property type="match status" value="2"/>
</dbReference>
<dbReference type="PANTHER" id="PTHR46157:SF4">
    <property type="entry name" value="K(+) EFFLUX ANTIPORTER 3, CHLOROPLASTIC"/>
    <property type="match status" value="1"/>
</dbReference>
<proteinExistence type="predicted"/>